<feature type="domain" description="Tripartite ATP-independent periplasmic transporters DctQ component" evidence="8">
    <location>
        <begin position="33"/>
        <end position="170"/>
    </location>
</feature>
<dbReference type="GO" id="GO:0005886">
    <property type="term" value="C:plasma membrane"/>
    <property type="evidence" value="ECO:0007669"/>
    <property type="project" value="UniProtKB-SubCell"/>
</dbReference>
<dbReference type="Proteomes" id="UP000282125">
    <property type="component" value="Unassembled WGS sequence"/>
</dbReference>
<gene>
    <name evidence="9" type="ORF">EG244_14165</name>
</gene>
<evidence type="ECO:0000256" key="5">
    <source>
        <dbReference type="ARBA" id="ARBA00022989"/>
    </source>
</evidence>
<dbReference type="Pfam" id="PF04290">
    <property type="entry name" value="DctQ"/>
    <property type="match status" value="1"/>
</dbReference>
<comment type="subunit">
    <text evidence="7">The complex comprises the extracytoplasmic solute receptor protein and the two transmembrane proteins.</text>
</comment>
<evidence type="ECO:0000256" key="1">
    <source>
        <dbReference type="ARBA" id="ARBA00004651"/>
    </source>
</evidence>
<dbReference type="InterPro" id="IPR055348">
    <property type="entry name" value="DctQ"/>
</dbReference>
<keyword evidence="10" id="KW-1185">Reference proteome</keyword>
<dbReference type="OrthoDB" id="4250245at2"/>
<keyword evidence="5 7" id="KW-1133">Transmembrane helix</keyword>
<evidence type="ECO:0000256" key="2">
    <source>
        <dbReference type="ARBA" id="ARBA00022448"/>
    </source>
</evidence>
<keyword evidence="6 7" id="KW-0472">Membrane</keyword>
<sequence length="174" mass="18209">MDDTPKIGPVTGGPADRLAEVLSATGSVWTFLLMFLIVADVIGRSFLNSPIVGVAEIAGRSVVAIVFLQLAGAILSDRLTRADLLLQLIGARSPALRRAMEVVFMLCAALVCGLIVAGGWAESAGTFATSEFFGVQGVFTIPVWPFRWLMTLGAAFGGLAALLAAFRIARGARA</sequence>
<accession>A0A3P3DGZ6</accession>
<evidence type="ECO:0000313" key="9">
    <source>
        <dbReference type="EMBL" id="RRH72812.1"/>
    </source>
</evidence>
<proteinExistence type="inferred from homology"/>
<feature type="transmembrane region" description="Helical" evidence="7">
    <location>
        <begin position="21"/>
        <end position="39"/>
    </location>
</feature>
<reference evidence="9 10" key="1">
    <citation type="submission" date="2018-11" db="EMBL/GenBank/DDBJ databases">
        <title>Gemmobacter sp. nov., YIM 102744-1 draft genome.</title>
        <authorList>
            <person name="Li G."/>
            <person name="Jiang Y."/>
        </authorList>
    </citation>
    <scope>NUCLEOTIDE SEQUENCE [LARGE SCALE GENOMIC DNA]</scope>
    <source>
        <strain evidence="9 10">YIM 102744-1</strain>
    </source>
</reference>
<feature type="transmembrane region" description="Helical" evidence="7">
    <location>
        <begin position="148"/>
        <end position="169"/>
    </location>
</feature>
<protein>
    <recommendedName>
        <fullName evidence="7">TRAP transporter small permease protein</fullName>
    </recommendedName>
</protein>
<comment type="similarity">
    <text evidence="7">Belongs to the TRAP transporter small permease family.</text>
</comment>
<feature type="transmembrane region" description="Helical" evidence="7">
    <location>
        <begin position="51"/>
        <end position="75"/>
    </location>
</feature>
<comment type="caution">
    <text evidence="9">The sequence shown here is derived from an EMBL/GenBank/DDBJ whole genome shotgun (WGS) entry which is preliminary data.</text>
</comment>
<dbReference type="EMBL" id="RRAZ01000021">
    <property type="protein sequence ID" value="RRH72812.1"/>
    <property type="molecule type" value="Genomic_DNA"/>
</dbReference>
<keyword evidence="4 7" id="KW-0812">Transmembrane</keyword>
<name>A0A3P3DGZ6_9RHOB</name>
<keyword evidence="7" id="KW-0997">Cell inner membrane</keyword>
<evidence type="ECO:0000259" key="8">
    <source>
        <dbReference type="Pfam" id="PF04290"/>
    </source>
</evidence>
<dbReference type="GO" id="GO:0022857">
    <property type="term" value="F:transmembrane transporter activity"/>
    <property type="evidence" value="ECO:0007669"/>
    <property type="project" value="UniProtKB-UniRule"/>
</dbReference>
<organism evidence="9 10">
    <name type="scientific">Falsigemmobacter faecalis</name>
    <dbReference type="NCBI Taxonomy" id="2488730"/>
    <lineage>
        <taxon>Bacteria</taxon>
        <taxon>Pseudomonadati</taxon>
        <taxon>Pseudomonadota</taxon>
        <taxon>Alphaproteobacteria</taxon>
        <taxon>Rhodobacterales</taxon>
        <taxon>Paracoccaceae</taxon>
        <taxon>Falsigemmobacter</taxon>
    </lineage>
</organism>
<feature type="transmembrane region" description="Helical" evidence="7">
    <location>
        <begin position="102"/>
        <end position="121"/>
    </location>
</feature>
<keyword evidence="3" id="KW-1003">Cell membrane</keyword>
<dbReference type="AlphaFoldDB" id="A0A3P3DGZ6"/>
<evidence type="ECO:0000313" key="10">
    <source>
        <dbReference type="Proteomes" id="UP000282125"/>
    </source>
</evidence>
<evidence type="ECO:0000256" key="3">
    <source>
        <dbReference type="ARBA" id="ARBA00022475"/>
    </source>
</evidence>
<evidence type="ECO:0000256" key="7">
    <source>
        <dbReference type="RuleBase" id="RU369079"/>
    </source>
</evidence>
<evidence type="ECO:0000256" key="4">
    <source>
        <dbReference type="ARBA" id="ARBA00022692"/>
    </source>
</evidence>
<comment type="function">
    <text evidence="7">Part of the tripartite ATP-independent periplasmic (TRAP) transport system.</text>
</comment>
<dbReference type="RefSeq" id="WP_124965642.1">
    <property type="nucleotide sequence ID" value="NZ_RRAZ01000021.1"/>
</dbReference>
<comment type="subcellular location">
    <subcellularLocation>
        <location evidence="7">Cell inner membrane</location>
        <topology evidence="7">Multi-pass membrane protein</topology>
    </subcellularLocation>
    <subcellularLocation>
        <location evidence="1">Cell membrane</location>
        <topology evidence="1">Multi-pass membrane protein</topology>
    </subcellularLocation>
</comment>
<keyword evidence="2 7" id="KW-0813">Transport</keyword>
<evidence type="ECO:0000256" key="6">
    <source>
        <dbReference type="ARBA" id="ARBA00023136"/>
    </source>
</evidence>